<dbReference type="SMART" id="SM00252">
    <property type="entry name" value="SH2"/>
    <property type="match status" value="1"/>
</dbReference>
<feature type="compositionally biased region" description="Basic and acidic residues" evidence="5">
    <location>
        <begin position="208"/>
        <end position="223"/>
    </location>
</feature>
<dbReference type="InterPro" id="IPR036860">
    <property type="entry name" value="SH2_dom_sf"/>
</dbReference>
<dbReference type="PANTHER" id="PTHR15127">
    <property type="entry name" value="HEAVYWEIGHT, ISOFORM A"/>
    <property type="match status" value="1"/>
</dbReference>
<dbReference type="PROSITE" id="PS50001">
    <property type="entry name" value="SH2"/>
    <property type="match status" value="1"/>
</dbReference>
<dbReference type="AlphaFoldDB" id="V9KY78"/>
<dbReference type="GO" id="GO:0006915">
    <property type="term" value="P:apoptotic process"/>
    <property type="evidence" value="ECO:0007669"/>
    <property type="project" value="UniProtKB-KW"/>
</dbReference>
<dbReference type="SUPFAM" id="SSF55550">
    <property type="entry name" value="SH2 domain"/>
    <property type="match status" value="1"/>
</dbReference>
<feature type="region of interest" description="Disordered" evidence="5">
    <location>
        <begin position="67"/>
        <end position="238"/>
    </location>
</feature>
<dbReference type="GO" id="GO:0007165">
    <property type="term" value="P:signal transduction"/>
    <property type="evidence" value="ECO:0007669"/>
    <property type="project" value="UniProtKB-ARBA"/>
</dbReference>
<accession>V9KY78</accession>
<dbReference type="GO" id="GO:0001784">
    <property type="term" value="F:phosphotyrosine residue binding"/>
    <property type="evidence" value="ECO:0007669"/>
    <property type="project" value="TreeGrafter"/>
</dbReference>
<evidence type="ECO:0000256" key="2">
    <source>
        <dbReference type="ARBA" id="ARBA00022703"/>
    </source>
</evidence>
<organism evidence="7">
    <name type="scientific">Callorhinchus milii</name>
    <name type="common">Ghost shark</name>
    <dbReference type="NCBI Taxonomy" id="7868"/>
    <lineage>
        <taxon>Eukaryota</taxon>
        <taxon>Metazoa</taxon>
        <taxon>Chordata</taxon>
        <taxon>Craniata</taxon>
        <taxon>Vertebrata</taxon>
        <taxon>Chondrichthyes</taxon>
        <taxon>Holocephali</taxon>
        <taxon>Chimaeriformes</taxon>
        <taxon>Callorhinchidae</taxon>
        <taxon>Callorhinchus</taxon>
    </lineage>
</organism>
<feature type="region of interest" description="Disordered" evidence="5">
    <location>
        <begin position="1"/>
        <end position="36"/>
    </location>
</feature>
<dbReference type="SUPFAM" id="SSF52374">
    <property type="entry name" value="Nucleotidylyl transferase"/>
    <property type="match status" value="1"/>
</dbReference>
<proteinExistence type="evidence at transcript level"/>
<dbReference type="EMBL" id="JW871271">
    <property type="protein sequence ID" value="AFP03789.1"/>
    <property type="molecule type" value="mRNA"/>
</dbReference>
<protein>
    <submittedName>
        <fullName evidence="7">SH2 domain-containing adapter protein F-like protein</fullName>
    </submittedName>
</protein>
<keyword evidence="3 4" id="KW-0727">SH2 domain</keyword>
<feature type="domain" description="SH2" evidence="6">
    <location>
        <begin position="308"/>
        <end position="403"/>
    </location>
</feature>
<evidence type="ECO:0000313" key="7">
    <source>
        <dbReference type="EMBL" id="AFP03789.1"/>
    </source>
</evidence>
<reference evidence="7" key="1">
    <citation type="journal article" date="2014" name="Nature">
        <title>Elephant shark genome provides unique insights into gnathostome evolution.</title>
        <authorList>
            <consortium name="International Elephant Shark Genome Sequencing Consortium"/>
            <person name="Venkatesh B."/>
            <person name="Lee A.P."/>
            <person name="Ravi V."/>
            <person name="Maurya A.K."/>
            <person name="Lian M.M."/>
            <person name="Swann J.B."/>
            <person name="Ohta Y."/>
            <person name="Flajnik M.F."/>
            <person name="Sutoh Y."/>
            <person name="Kasahara M."/>
            <person name="Hoon S."/>
            <person name="Gangu V."/>
            <person name="Roy S.W."/>
            <person name="Irimia M."/>
            <person name="Korzh V."/>
            <person name="Kondrychyn I."/>
            <person name="Lim Z.W."/>
            <person name="Tay B.H."/>
            <person name="Tohari S."/>
            <person name="Kong K.W."/>
            <person name="Ho S."/>
            <person name="Lorente-Galdos B."/>
            <person name="Quilez J."/>
            <person name="Marques-Bonet T."/>
            <person name="Raney B.J."/>
            <person name="Ingham P.W."/>
            <person name="Tay A."/>
            <person name="Hillier L.W."/>
            <person name="Minx P."/>
            <person name="Boehm T."/>
            <person name="Wilson R.K."/>
            <person name="Brenner S."/>
            <person name="Warren W.C."/>
        </authorList>
    </citation>
    <scope>NUCLEOTIDE SEQUENCE</scope>
    <source>
        <tissue evidence="7">Spleen</tissue>
    </source>
</reference>
<sequence>MARWFKEHLGFRSARSPPQPPKPDYRQQRPGGGEPDILTAYKLQKERDFEDPYTGGARCLQRLRAACEEAEVGGSQPAPTAGSGCSPHPNPTAPAPDIKYISPKHRLIKVEKPEKSSGKSPTTPEESKQDKVIILEDYADPFDAKQSSGVTQAGQEKVTENDGYMEPYEAQKMMAEIRRRGSKDAPTNKPLHLYDTPYEPEENGADSDTEKPAGQRPRESRLPEDDERPPDEYDQPWEWKKDRISRAFAVQFDGADKNHLSPSKDEKVRVHNRLSSGNLKALKHPSLDLPPTLGERVDPTLSLENQFWYHGAVGRTDAESLLRLCKEASYLVRNSETSKNEYSLSLKSNQGFMHMKLSRTKENKYILGQNSPPFDSIPEIIQYYGSRKLPIKGAEHMSLLFPVAIRTL</sequence>
<feature type="compositionally biased region" description="Polar residues" evidence="5">
    <location>
        <begin position="145"/>
        <end position="154"/>
    </location>
</feature>
<dbReference type="PANTHER" id="PTHR15127:SF28">
    <property type="entry name" value="SH2 DOMAIN-CONTAINING ADAPTER PROTEIN F"/>
    <property type="match status" value="1"/>
</dbReference>
<feature type="compositionally biased region" description="Acidic residues" evidence="5">
    <location>
        <begin position="224"/>
        <end position="235"/>
    </location>
</feature>
<keyword evidence="2" id="KW-0053">Apoptosis</keyword>
<dbReference type="Gene3D" id="3.30.505.10">
    <property type="entry name" value="SH2 domain"/>
    <property type="match status" value="1"/>
</dbReference>
<feature type="compositionally biased region" description="Basic and acidic residues" evidence="5">
    <location>
        <begin position="125"/>
        <end position="134"/>
    </location>
</feature>
<dbReference type="Pfam" id="PF00017">
    <property type="entry name" value="SH2"/>
    <property type="match status" value="1"/>
</dbReference>
<dbReference type="InterPro" id="IPR000980">
    <property type="entry name" value="SH2"/>
</dbReference>
<evidence type="ECO:0000256" key="5">
    <source>
        <dbReference type="SAM" id="MobiDB-lite"/>
    </source>
</evidence>
<evidence type="ECO:0000256" key="4">
    <source>
        <dbReference type="PROSITE-ProRule" id="PRU00191"/>
    </source>
</evidence>
<evidence type="ECO:0000259" key="6">
    <source>
        <dbReference type="PROSITE" id="PS50001"/>
    </source>
</evidence>
<name>V9KY78_CALMI</name>
<feature type="compositionally biased region" description="Basic and acidic residues" evidence="5">
    <location>
        <begin position="1"/>
        <end position="10"/>
    </location>
</feature>
<evidence type="ECO:0000256" key="3">
    <source>
        <dbReference type="ARBA" id="ARBA00022999"/>
    </source>
</evidence>
<evidence type="ECO:0000256" key="1">
    <source>
        <dbReference type="ARBA" id="ARBA00022553"/>
    </source>
</evidence>
<dbReference type="FunFam" id="3.30.505.10:FF:000021">
    <property type="entry name" value="Putative SH2 domain-containing adapter protein F"/>
    <property type="match status" value="1"/>
</dbReference>
<feature type="compositionally biased region" description="Basic and acidic residues" evidence="5">
    <location>
        <begin position="108"/>
        <end position="117"/>
    </location>
</feature>
<keyword evidence="1" id="KW-0597">Phosphoprotein</keyword>
<feature type="compositionally biased region" description="Acidic residues" evidence="5">
    <location>
        <begin position="198"/>
        <end position="207"/>
    </location>
</feature>
<dbReference type="InterPro" id="IPR051846">
    <property type="entry name" value="SH2_domain_adapters"/>
</dbReference>
<dbReference type="PRINTS" id="PR00401">
    <property type="entry name" value="SH2DOMAIN"/>
</dbReference>